<dbReference type="OrthoDB" id="10254930at2759"/>
<feature type="compositionally biased region" description="Basic and acidic residues" evidence="5">
    <location>
        <begin position="75"/>
        <end position="88"/>
    </location>
</feature>
<comment type="subcellular location">
    <subcellularLocation>
        <location evidence="1">Cytoplasm</location>
    </subcellularLocation>
</comment>
<dbReference type="SUPFAM" id="SSF54236">
    <property type="entry name" value="Ubiquitin-like"/>
    <property type="match status" value="1"/>
</dbReference>
<dbReference type="AlphaFoldDB" id="A0A077X4Y5"/>
<keyword evidence="3" id="KW-0175">Coiled coil</keyword>
<reference evidence="9" key="1">
    <citation type="journal article" date="2014" name="Genome Announc.">
        <title>De novo whole-genome sequence and genome annotation of Lichtheimia ramosa.</title>
        <authorList>
            <person name="Linde J."/>
            <person name="Schwartze V."/>
            <person name="Binder U."/>
            <person name="Lass-Florl C."/>
            <person name="Voigt K."/>
            <person name="Horn F."/>
        </authorList>
    </citation>
    <scope>NUCLEOTIDE SEQUENCE</scope>
    <source>
        <strain evidence="9">JMRC FSU:6197</strain>
    </source>
</reference>
<dbReference type="InterPro" id="IPR015940">
    <property type="entry name" value="UBA"/>
</dbReference>
<evidence type="ECO:0000256" key="4">
    <source>
        <dbReference type="PROSITE-ProRule" id="PRU00042"/>
    </source>
</evidence>
<gene>
    <name evidence="9" type="ORF">LRAMOSA06587</name>
</gene>
<keyword evidence="4" id="KW-0863">Zinc-finger</keyword>
<dbReference type="InterPro" id="IPR001012">
    <property type="entry name" value="UBX_dom"/>
</dbReference>
<dbReference type="SUPFAM" id="SSF46934">
    <property type="entry name" value="UBA-like"/>
    <property type="match status" value="1"/>
</dbReference>
<keyword evidence="4" id="KW-0862">Zinc</keyword>
<feature type="compositionally biased region" description="Basic and acidic residues" evidence="5">
    <location>
        <begin position="211"/>
        <end position="227"/>
    </location>
</feature>
<keyword evidence="2" id="KW-0963">Cytoplasm</keyword>
<keyword evidence="4" id="KW-0479">Metal-binding</keyword>
<feature type="compositionally biased region" description="Basic and acidic residues" evidence="5">
    <location>
        <begin position="154"/>
        <end position="167"/>
    </location>
</feature>
<dbReference type="InterPro" id="IPR013087">
    <property type="entry name" value="Znf_C2H2_type"/>
</dbReference>
<evidence type="ECO:0000256" key="1">
    <source>
        <dbReference type="ARBA" id="ARBA00004496"/>
    </source>
</evidence>
<evidence type="ECO:0000256" key="3">
    <source>
        <dbReference type="ARBA" id="ARBA00023054"/>
    </source>
</evidence>
<dbReference type="InterPro" id="IPR029071">
    <property type="entry name" value="Ubiquitin-like_domsf"/>
</dbReference>
<dbReference type="Pfam" id="PF22562">
    <property type="entry name" value="UBA_7"/>
    <property type="match status" value="1"/>
</dbReference>
<feature type="region of interest" description="Disordered" evidence="5">
    <location>
        <begin position="211"/>
        <end position="235"/>
    </location>
</feature>
<dbReference type="PROSITE" id="PS00028">
    <property type="entry name" value="ZINC_FINGER_C2H2_1"/>
    <property type="match status" value="1"/>
</dbReference>
<dbReference type="InterPro" id="IPR009060">
    <property type="entry name" value="UBA-like_sf"/>
</dbReference>
<feature type="domain" description="UBA" evidence="6">
    <location>
        <begin position="1"/>
        <end position="40"/>
    </location>
</feature>
<dbReference type="GO" id="GO:0036435">
    <property type="term" value="F:K48-linked polyubiquitin modification-dependent protein binding"/>
    <property type="evidence" value="ECO:0007669"/>
    <property type="project" value="TreeGrafter"/>
</dbReference>
<dbReference type="GO" id="GO:0005634">
    <property type="term" value="C:nucleus"/>
    <property type="evidence" value="ECO:0007669"/>
    <property type="project" value="TreeGrafter"/>
</dbReference>
<sequence>MASDIDTLVDMGFSRVKVQKAWRATNGAGLQPAMDWLLAHPEVSDEPDEDTTPQTLGSSSSSSPSQSNPATTSEAPKESEEGEIKDGEQTAQSLVCNDCGKLFRDAATAERHAIKTSHQNFSESTQAIAPLTEEEKQAKLAELKAKLAEKRAAKAREEAEERRQSEKIRRKTGQEISVARQQMEEKEMKKAMEAKRKEKEADRLAKAKIKAQIEQDKKERQAKREAAKLAAQEQKEQQAAAASSAAAAAATPTAKKEYNDARLQFRVPGVAPITQTFPADTTLQQVHEFLQSKGCNQPFALSMTFPRKTFEEGDLGKTLKELNLVPSSALVLNYI</sequence>
<dbReference type="PROSITE" id="PS50157">
    <property type="entry name" value="ZINC_FINGER_C2H2_2"/>
    <property type="match status" value="1"/>
</dbReference>
<dbReference type="GO" id="GO:0005737">
    <property type="term" value="C:cytoplasm"/>
    <property type="evidence" value="ECO:0007669"/>
    <property type="project" value="UniProtKB-SubCell"/>
</dbReference>
<dbReference type="Gene3D" id="3.10.20.90">
    <property type="entry name" value="Phosphatidylinositol 3-kinase Catalytic Subunit, Chain A, domain 1"/>
    <property type="match status" value="1"/>
</dbReference>
<evidence type="ECO:0000259" key="8">
    <source>
        <dbReference type="PROSITE" id="PS50157"/>
    </source>
</evidence>
<dbReference type="PROSITE" id="PS50030">
    <property type="entry name" value="UBA"/>
    <property type="match status" value="1"/>
</dbReference>
<dbReference type="GO" id="GO:0031397">
    <property type="term" value="P:negative regulation of protein ubiquitination"/>
    <property type="evidence" value="ECO:0007669"/>
    <property type="project" value="TreeGrafter"/>
</dbReference>
<dbReference type="GO" id="GO:0032435">
    <property type="term" value="P:negative regulation of proteasomal ubiquitin-dependent protein catabolic process"/>
    <property type="evidence" value="ECO:0007669"/>
    <property type="project" value="TreeGrafter"/>
</dbReference>
<feature type="region of interest" description="Disordered" evidence="5">
    <location>
        <begin position="154"/>
        <end position="178"/>
    </location>
</feature>
<dbReference type="SMART" id="SM00165">
    <property type="entry name" value="UBA"/>
    <property type="match status" value="1"/>
</dbReference>
<evidence type="ECO:0008006" key="10">
    <source>
        <dbReference type="Google" id="ProtNLM"/>
    </source>
</evidence>
<accession>A0A077X4Y5</accession>
<evidence type="ECO:0000259" key="7">
    <source>
        <dbReference type="PROSITE" id="PS50033"/>
    </source>
</evidence>
<feature type="region of interest" description="Disordered" evidence="5">
    <location>
        <begin position="41"/>
        <end position="91"/>
    </location>
</feature>
<protein>
    <recommendedName>
        <fullName evidence="10">UBX domain-containing protein</fullName>
    </recommendedName>
</protein>
<dbReference type="EMBL" id="LK023386">
    <property type="protein sequence ID" value="CDS14418.1"/>
    <property type="molecule type" value="Genomic_DNA"/>
</dbReference>
<evidence type="ECO:0000256" key="5">
    <source>
        <dbReference type="SAM" id="MobiDB-lite"/>
    </source>
</evidence>
<dbReference type="PANTHER" id="PTHR46340">
    <property type="entry name" value="UBX DOMAIN-CONTAINING PROTEIN 1"/>
    <property type="match status" value="1"/>
</dbReference>
<dbReference type="GO" id="GO:0008270">
    <property type="term" value="F:zinc ion binding"/>
    <property type="evidence" value="ECO:0007669"/>
    <property type="project" value="UniProtKB-KW"/>
</dbReference>
<dbReference type="Pfam" id="PF00789">
    <property type="entry name" value="UBX"/>
    <property type="match status" value="1"/>
</dbReference>
<dbReference type="PROSITE" id="PS50033">
    <property type="entry name" value="UBX"/>
    <property type="match status" value="1"/>
</dbReference>
<proteinExistence type="predicted"/>
<dbReference type="GO" id="GO:1903094">
    <property type="term" value="P:negative regulation of protein K48-linked deubiquitination"/>
    <property type="evidence" value="ECO:0007669"/>
    <property type="project" value="TreeGrafter"/>
</dbReference>
<feature type="domain" description="C2H2-type" evidence="8">
    <location>
        <begin position="94"/>
        <end position="123"/>
    </location>
</feature>
<feature type="domain" description="UBX" evidence="7">
    <location>
        <begin position="256"/>
        <end position="332"/>
    </location>
</feature>
<dbReference type="Gene3D" id="1.10.8.10">
    <property type="entry name" value="DNA helicase RuvA subunit, C-terminal domain"/>
    <property type="match status" value="1"/>
</dbReference>
<name>A0A077X4Y5_9FUNG</name>
<feature type="compositionally biased region" description="Low complexity" evidence="5">
    <location>
        <begin position="52"/>
        <end position="73"/>
    </location>
</feature>
<dbReference type="PANTHER" id="PTHR46340:SF1">
    <property type="entry name" value="UBX DOMAIN-CONTAINING PROTEIN 1"/>
    <property type="match status" value="1"/>
</dbReference>
<evidence type="ECO:0000256" key="2">
    <source>
        <dbReference type="ARBA" id="ARBA00022490"/>
    </source>
</evidence>
<organism evidence="9">
    <name type="scientific">Lichtheimia ramosa</name>
    <dbReference type="NCBI Taxonomy" id="688394"/>
    <lineage>
        <taxon>Eukaryota</taxon>
        <taxon>Fungi</taxon>
        <taxon>Fungi incertae sedis</taxon>
        <taxon>Mucoromycota</taxon>
        <taxon>Mucoromycotina</taxon>
        <taxon>Mucoromycetes</taxon>
        <taxon>Mucorales</taxon>
        <taxon>Lichtheimiaceae</taxon>
        <taxon>Lichtheimia</taxon>
    </lineage>
</organism>
<evidence type="ECO:0000259" key="6">
    <source>
        <dbReference type="PROSITE" id="PS50030"/>
    </source>
</evidence>
<dbReference type="SMART" id="SM00166">
    <property type="entry name" value="UBX"/>
    <property type="match status" value="1"/>
</dbReference>
<evidence type="ECO:0000313" key="9">
    <source>
        <dbReference type="EMBL" id="CDS14418.1"/>
    </source>
</evidence>